<name>A0A150L8Y2_9BACI</name>
<evidence type="ECO:0000313" key="2">
    <source>
        <dbReference type="Proteomes" id="UP000075683"/>
    </source>
</evidence>
<sequence length="40" mass="4953">MLKKEEQEWRITPILISQRLRELVKKDDTKRLLLKFVLDE</sequence>
<reference evidence="1 2" key="1">
    <citation type="submission" date="2016-01" db="EMBL/GenBank/DDBJ databases">
        <title>Draft Genome Sequences of Seven Thermophilic Sporeformers Isolated from Foods.</title>
        <authorList>
            <person name="Berendsen E.M."/>
            <person name="Wells-Bennik M.H."/>
            <person name="Krawcyk A.O."/>
            <person name="De Jong A."/>
            <person name="Holsappel S."/>
            <person name="Eijlander R.T."/>
            <person name="Kuipers O.P."/>
        </authorList>
    </citation>
    <scope>NUCLEOTIDE SEQUENCE [LARGE SCALE GENOMIC DNA]</scope>
    <source>
        <strain evidence="1 2">B4135</strain>
    </source>
</reference>
<comment type="caution">
    <text evidence="1">The sequence shown here is derived from an EMBL/GenBank/DDBJ whole genome shotgun (WGS) entry which is preliminary data.</text>
</comment>
<gene>
    <name evidence="1" type="ORF">B4135_0436</name>
</gene>
<accession>A0A150L8Y2</accession>
<proteinExistence type="predicted"/>
<dbReference type="AlphaFoldDB" id="A0A150L8Y2"/>
<protein>
    <submittedName>
        <fullName evidence="1">Uncharacterized protein</fullName>
    </submittedName>
</protein>
<organism evidence="1 2">
    <name type="scientific">Caldibacillus debilis</name>
    <dbReference type="NCBI Taxonomy" id="301148"/>
    <lineage>
        <taxon>Bacteria</taxon>
        <taxon>Bacillati</taxon>
        <taxon>Bacillota</taxon>
        <taxon>Bacilli</taxon>
        <taxon>Bacillales</taxon>
        <taxon>Bacillaceae</taxon>
        <taxon>Caldibacillus</taxon>
    </lineage>
</organism>
<dbReference type="Proteomes" id="UP000075683">
    <property type="component" value="Unassembled WGS sequence"/>
</dbReference>
<dbReference type="EMBL" id="LQYT01000135">
    <property type="protein sequence ID" value="KYD08754.1"/>
    <property type="molecule type" value="Genomic_DNA"/>
</dbReference>
<evidence type="ECO:0000313" key="1">
    <source>
        <dbReference type="EMBL" id="KYD08754.1"/>
    </source>
</evidence>